<evidence type="ECO:0000256" key="8">
    <source>
        <dbReference type="ARBA" id="ARBA00022801"/>
    </source>
</evidence>
<reference evidence="10 11" key="1">
    <citation type="submission" date="2016-10" db="EMBL/GenBank/DDBJ databases">
        <authorList>
            <person name="de Groot N.N."/>
        </authorList>
    </citation>
    <scope>NUCLEOTIDE SEQUENCE [LARGE SCALE GENOMIC DNA]</scope>
    <source>
        <strain evidence="10 11">CGMCC 1.5337</strain>
    </source>
</reference>
<gene>
    <name evidence="10" type="ORF">SAMN04487945_1349</name>
</gene>
<evidence type="ECO:0000256" key="7">
    <source>
        <dbReference type="ARBA" id="ARBA00022723"/>
    </source>
</evidence>
<dbReference type="Proteomes" id="UP000198518">
    <property type="component" value="Unassembled WGS sequence"/>
</dbReference>
<evidence type="ECO:0000256" key="1">
    <source>
        <dbReference type="ARBA" id="ARBA00001941"/>
    </source>
</evidence>
<evidence type="ECO:0000256" key="3">
    <source>
        <dbReference type="ARBA" id="ARBA00001947"/>
    </source>
</evidence>
<dbReference type="PANTHER" id="PTHR34448:SF1">
    <property type="entry name" value="BLL6088 PROTEIN"/>
    <property type="match status" value="1"/>
</dbReference>
<evidence type="ECO:0000256" key="2">
    <source>
        <dbReference type="ARBA" id="ARBA00001946"/>
    </source>
</evidence>
<dbReference type="STRING" id="355548.SAMN04487945_1349"/>
<protein>
    <submittedName>
        <fullName evidence="10">Leucyl aminopeptidase (Aminopeptidase T)</fullName>
    </submittedName>
</protein>
<keyword evidence="5 10" id="KW-0031">Aminopeptidase</keyword>
<dbReference type="SUPFAM" id="SSF144052">
    <property type="entry name" value="Thermophilic metalloprotease-like"/>
    <property type="match status" value="1"/>
</dbReference>
<dbReference type="InterPro" id="IPR035097">
    <property type="entry name" value="M29_N-terminal"/>
</dbReference>
<keyword evidence="8" id="KW-0378">Hydrolase</keyword>
<evidence type="ECO:0000256" key="6">
    <source>
        <dbReference type="ARBA" id="ARBA00022670"/>
    </source>
</evidence>
<dbReference type="InterPro" id="IPR000787">
    <property type="entry name" value="Peptidase_M29"/>
</dbReference>
<comment type="cofactor">
    <cofactor evidence="1">
        <name>Co(2+)</name>
        <dbReference type="ChEBI" id="CHEBI:48828"/>
    </cofactor>
</comment>
<dbReference type="EMBL" id="FOJA01000001">
    <property type="protein sequence ID" value="SEW08464.1"/>
    <property type="molecule type" value="Genomic_DNA"/>
</dbReference>
<dbReference type="AlphaFoldDB" id="A0A1I0P373"/>
<keyword evidence="11" id="KW-1185">Reference proteome</keyword>
<evidence type="ECO:0000256" key="5">
    <source>
        <dbReference type="ARBA" id="ARBA00022438"/>
    </source>
</evidence>
<evidence type="ECO:0000256" key="4">
    <source>
        <dbReference type="ARBA" id="ARBA00008236"/>
    </source>
</evidence>
<comment type="cofactor">
    <cofactor evidence="2">
        <name>Mg(2+)</name>
        <dbReference type="ChEBI" id="CHEBI:18420"/>
    </cofactor>
</comment>
<sequence length="365" mass="40058">MDERVRQHAEILVDHCADVQRGDMVQIGASKHAEDLVVALYEALGERGARPSLSWSLPKASRAYAQAMDEDDYTTKDHELAAMEETDVVFLVGGGPNPFETSDVPPEKAQAGSRAHQPVLEERLGTRWVITTHPTAAGAQQAEMATPAYEEFVYDAVNKDWGEQSAFQAQMVELLDPADEVRVVSGDTTDLTMRVDGMRAINDDGDHNMPAGEVFTSPVPDSVEGEVYFDKPLMRQGNEIEGVSLTFEDGEVVDHAAEKNEDVLSSILDTDEGARRLGELGIGMNRAIDQFTYNMLFDEKTGDTVHLAVGAAIDECVPEDSEFNDSAVHMDMIVDMSEDSYIEIDGDVVQRNGTFVFEDGFQSEA</sequence>
<keyword evidence="7" id="KW-0479">Metal-binding</keyword>
<evidence type="ECO:0000313" key="11">
    <source>
        <dbReference type="Proteomes" id="UP000198518"/>
    </source>
</evidence>
<dbReference type="OrthoDB" id="145069at2157"/>
<dbReference type="InterPro" id="IPR052170">
    <property type="entry name" value="M29_Exopeptidase"/>
</dbReference>
<dbReference type="Gene3D" id="3.40.1830.10">
    <property type="entry name" value="Thermophilic metalloprotease (M29)"/>
    <property type="match status" value="1"/>
</dbReference>
<accession>A0A1I0P373</accession>
<comment type="cofactor">
    <cofactor evidence="3">
        <name>Zn(2+)</name>
        <dbReference type="ChEBI" id="CHEBI:29105"/>
    </cofactor>
</comment>
<keyword evidence="9" id="KW-0482">Metalloprotease</keyword>
<proteinExistence type="inferred from homology"/>
<organism evidence="10 11">
    <name type="scientific">Halobacterium jilantaiense</name>
    <dbReference type="NCBI Taxonomy" id="355548"/>
    <lineage>
        <taxon>Archaea</taxon>
        <taxon>Methanobacteriati</taxon>
        <taxon>Methanobacteriota</taxon>
        <taxon>Stenosarchaea group</taxon>
        <taxon>Halobacteria</taxon>
        <taxon>Halobacteriales</taxon>
        <taxon>Halobacteriaceae</taxon>
        <taxon>Halobacterium</taxon>
    </lineage>
</organism>
<name>A0A1I0P373_9EURY</name>
<dbReference type="GO" id="GO:0004177">
    <property type="term" value="F:aminopeptidase activity"/>
    <property type="evidence" value="ECO:0007669"/>
    <property type="project" value="UniProtKB-KW"/>
</dbReference>
<evidence type="ECO:0000313" key="10">
    <source>
        <dbReference type="EMBL" id="SEW08464.1"/>
    </source>
</evidence>
<evidence type="ECO:0000256" key="9">
    <source>
        <dbReference type="ARBA" id="ARBA00023049"/>
    </source>
</evidence>
<comment type="similarity">
    <text evidence="4">Belongs to the peptidase M29 family.</text>
</comment>
<dbReference type="GO" id="GO:0046872">
    <property type="term" value="F:metal ion binding"/>
    <property type="evidence" value="ECO:0007669"/>
    <property type="project" value="UniProtKB-KW"/>
</dbReference>
<dbReference type="RefSeq" id="WP_089668581.1">
    <property type="nucleotide sequence ID" value="NZ_FOJA01000001.1"/>
</dbReference>
<dbReference type="PRINTS" id="PR00919">
    <property type="entry name" value="THERMOPTASE"/>
</dbReference>
<dbReference type="GO" id="GO:0008237">
    <property type="term" value="F:metallopeptidase activity"/>
    <property type="evidence" value="ECO:0007669"/>
    <property type="project" value="UniProtKB-KW"/>
</dbReference>
<keyword evidence="6" id="KW-0645">Protease</keyword>
<dbReference type="Pfam" id="PF02073">
    <property type="entry name" value="Peptidase_M29"/>
    <property type="match status" value="1"/>
</dbReference>
<dbReference type="PANTHER" id="PTHR34448">
    <property type="entry name" value="AMINOPEPTIDASE"/>
    <property type="match status" value="1"/>
</dbReference>
<dbReference type="GO" id="GO:0006508">
    <property type="term" value="P:proteolysis"/>
    <property type="evidence" value="ECO:0007669"/>
    <property type="project" value="UniProtKB-KW"/>
</dbReference>